<keyword evidence="2" id="KW-1185">Reference proteome</keyword>
<reference evidence="1" key="1">
    <citation type="submission" date="2022-11" db="EMBL/GenBank/DDBJ databases">
        <title>Dyadobacter pollutisoli sp. nov., isolated from plastic dumped soil.</title>
        <authorList>
            <person name="Kim J.M."/>
            <person name="Kim K.R."/>
            <person name="Lee J.K."/>
            <person name="Hao L."/>
            <person name="Jeon C.O."/>
        </authorList>
    </citation>
    <scope>NUCLEOTIDE SEQUENCE</scope>
    <source>
        <strain evidence="1">U1</strain>
    </source>
</reference>
<organism evidence="1 2">
    <name type="scientific">Dyadobacter pollutisoli</name>
    <dbReference type="NCBI Taxonomy" id="2910158"/>
    <lineage>
        <taxon>Bacteria</taxon>
        <taxon>Pseudomonadati</taxon>
        <taxon>Bacteroidota</taxon>
        <taxon>Cytophagia</taxon>
        <taxon>Cytophagales</taxon>
        <taxon>Spirosomataceae</taxon>
        <taxon>Dyadobacter</taxon>
    </lineage>
</organism>
<dbReference type="KEGG" id="dpf:ON006_01840"/>
<dbReference type="Proteomes" id="UP001164653">
    <property type="component" value="Chromosome"/>
</dbReference>
<evidence type="ECO:0000313" key="2">
    <source>
        <dbReference type="Proteomes" id="UP001164653"/>
    </source>
</evidence>
<dbReference type="EMBL" id="CP112998">
    <property type="protein sequence ID" value="WAC12709.1"/>
    <property type="molecule type" value="Genomic_DNA"/>
</dbReference>
<dbReference type="RefSeq" id="WP_244823409.1">
    <property type="nucleotide sequence ID" value="NZ_CP112998.1"/>
</dbReference>
<evidence type="ECO:0000313" key="1">
    <source>
        <dbReference type="EMBL" id="WAC12709.1"/>
    </source>
</evidence>
<name>A0A9E8N9Y3_9BACT</name>
<proteinExistence type="predicted"/>
<protein>
    <submittedName>
        <fullName evidence="1">Uncharacterized protein</fullName>
    </submittedName>
</protein>
<sequence>METQSFSNLQLELLKVYSREVEEEDLIAIRKILADYFAKKAIEMADNVWDQNGWKAEDTKKLSQEHNRKPIRL</sequence>
<dbReference type="AlphaFoldDB" id="A0A9E8N9Y3"/>
<accession>A0A9E8N9Y3</accession>
<gene>
    <name evidence="1" type="ORF">ON006_01840</name>
</gene>